<keyword evidence="3 7" id="KW-0812">Transmembrane</keyword>
<feature type="transmembrane region" description="Helical" evidence="7">
    <location>
        <begin position="68"/>
        <end position="92"/>
    </location>
</feature>
<feature type="transmembrane region" description="Helical" evidence="7">
    <location>
        <begin position="36"/>
        <end position="56"/>
    </location>
</feature>
<proteinExistence type="inferred from homology"/>
<dbReference type="GO" id="GO:0015031">
    <property type="term" value="P:protein transport"/>
    <property type="evidence" value="ECO:0007669"/>
    <property type="project" value="InterPro"/>
</dbReference>
<dbReference type="AlphaFoldDB" id="A0A914X3B1"/>
<evidence type="ECO:0000256" key="3">
    <source>
        <dbReference type="ARBA" id="ARBA00022692"/>
    </source>
</evidence>
<comment type="subcellular location">
    <subcellularLocation>
        <location evidence="1">Membrane</location>
        <topology evidence="1">Multi-pass membrane protein</topology>
    </subcellularLocation>
</comment>
<reference evidence="9" key="1">
    <citation type="submission" date="2022-11" db="UniProtKB">
        <authorList>
            <consortium name="WormBaseParasite"/>
        </authorList>
    </citation>
    <scope>IDENTIFICATION</scope>
</reference>
<evidence type="ECO:0000256" key="6">
    <source>
        <dbReference type="ARBA" id="ARBA00023180"/>
    </source>
</evidence>
<dbReference type="InterPro" id="IPR018469">
    <property type="entry name" value="Dual_oxidase_maturation_fac"/>
</dbReference>
<sequence length="412" mass="46647">MGNTITSVGWFDAQRVSEASNWYDDDYTRTPPISDYTTFLIVASFAIIFSSFILVLSRIRRRRCGSFLSVTFTLTVGALILVCIHHSCWHYAKVTALAQQRSAFAVQSIGAELYINIGLHHASISLSSTTGKTDRSYATLSAAAAELVDNGTISERNCAPSFNYHELFSFDVTKSMRKQMNDALKKGLPDPILTIFDYLSFEDGFAWSKRYRQAGCFATAALWTAFLCWSVQVLVLIWLPRYFTRMTGVVGALICSADVLFYALVVVKQDPLRIVLSTFTKSGHVALLEFRLGWCFYATLFAGICYIFIGILFGVLEVKSLYELKTFWQIGVDDDADLYDDDELLRQLEEDKELEFLPHPMMSRQISVNRKKSVMSIASRIFPQWFVTKEKSRGRKMGVVEIGFNPEDFILP</sequence>
<dbReference type="WBParaSite" id="PSAMB.scaffold647size44607.g7956.t1">
    <property type="protein sequence ID" value="PSAMB.scaffold647size44607.g7956.t1"/>
    <property type="gene ID" value="PSAMB.scaffold647size44607.g7956"/>
</dbReference>
<accession>A0A914X3B1</accession>
<dbReference type="PANTHER" id="PTHR31158">
    <property type="entry name" value="DUAL OXIDASE 2"/>
    <property type="match status" value="1"/>
</dbReference>
<evidence type="ECO:0000256" key="4">
    <source>
        <dbReference type="ARBA" id="ARBA00022989"/>
    </source>
</evidence>
<evidence type="ECO:0000313" key="8">
    <source>
        <dbReference type="Proteomes" id="UP000887566"/>
    </source>
</evidence>
<feature type="transmembrane region" description="Helical" evidence="7">
    <location>
        <begin position="220"/>
        <end position="239"/>
    </location>
</feature>
<dbReference type="GO" id="GO:0005789">
    <property type="term" value="C:endoplasmic reticulum membrane"/>
    <property type="evidence" value="ECO:0007669"/>
    <property type="project" value="InterPro"/>
</dbReference>
<dbReference type="PANTHER" id="PTHR31158:SF1">
    <property type="entry name" value="DOXA1 FACTOR-RELATED"/>
    <property type="match status" value="1"/>
</dbReference>
<evidence type="ECO:0000256" key="2">
    <source>
        <dbReference type="ARBA" id="ARBA00009816"/>
    </source>
</evidence>
<evidence type="ECO:0000256" key="1">
    <source>
        <dbReference type="ARBA" id="ARBA00004141"/>
    </source>
</evidence>
<protein>
    <submittedName>
        <fullName evidence="9">Uncharacterized protein</fullName>
    </submittedName>
</protein>
<dbReference type="Pfam" id="PF10204">
    <property type="entry name" value="DuoxA"/>
    <property type="match status" value="1"/>
</dbReference>
<evidence type="ECO:0000256" key="7">
    <source>
        <dbReference type="SAM" id="Phobius"/>
    </source>
</evidence>
<keyword evidence="4 7" id="KW-1133">Transmembrane helix</keyword>
<comment type="similarity">
    <text evidence="2">Belongs to the DUOXA family.</text>
</comment>
<feature type="transmembrane region" description="Helical" evidence="7">
    <location>
        <begin position="246"/>
        <end position="267"/>
    </location>
</feature>
<dbReference type="Proteomes" id="UP000887566">
    <property type="component" value="Unplaced"/>
</dbReference>
<organism evidence="8 9">
    <name type="scientific">Plectus sambesii</name>
    <dbReference type="NCBI Taxonomy" id="2011161"/>
    <lineage>
        <taxon>Eukaryota</taxon>
        <taxon>Metazoa</taxon>
        <taxon>Ecdysozoa</taxon>
        <taxon>Nematoda</taxon>
        <taxon>Chromadorea</taxon>
        <taxon>Plectida</taxon>
        <taxon>Plectina</taxon>
        <taxon>Plectoidea</taxon>
        <taxon>Plectidae</taxon>
        <taxon>Plectus</taxon>
    </lineage>
</organism>
<evidence type="ECO:0000313" key="9">
    <source>
        <dbReference type="WBParaSite" id="PSAMB.scaffold647size44607.g7956.t1"/>
    </source>
</evidence>
<keyword evidence="6" id="KW-0325">Glycoprotein</keyword>
<feature type="transmembrane region" description="Helical" evidence="7">
    <location>
        <begin position="296"/>
        <end position="316"/>
    </location>
</feature>
<keyword evidence="8" id="KW-1185">Reference proteome</keyword>
<keyword evidence="5 7" id="KW-0472">Membrane</keyword>
<evidence type="ECO:0000256" key="5">
    <source>
        <dbReference type="ARBA" id="ARBA00023136"/>
    </source>
</evidence>
<name>A0A914X3B1_9BILA</name>